<dbReference type="SUPFAM" id="SSF53067">
    <property type="entry name" value="Actin-like ATPase domain"/>
    <property type="match status" value="1"/>
</dbReference>
<dbReference type="PANTHER" id="PTHR18964">
    <property type="entry name" value="ROK (REPRESSOR, ORF, KINASE) FAMILY"/>
    <property type="match status" value="1"/>
</dbReference>
<reference evidence="2 3" key="1">
    <citation type="journal article" date="2016" name="Nat. Commun.">
        <title>Thousands of microbial genomes shed light on interconnected biogeochemical processes in an aquifer system.</title>
        <authorList>
            <person name="Anantharaman K."/>
            <person name="Brown C.T."/>
            <person name="Hug L.A."/>
            <person name="Sharon I."/>
            <person name="Castelle C.J."/>
            <person name="Probst A.J."/>
            <person name="Thomas B.C."/>
            <person name="Singh A."/>
            <person name="Wilkins M.J."/>
            <person name="Karaoz U."/>
            <person name="Brodie E.L."/>
            <person name="Williams K.H."/>
            <person name="Hubbard S.S."/>
            <person name="Banfield J.F."/>
        </authorList>
    </citation>
    <scope>NUCLEOTIDE SEQUENCE [LARGE SCALE GENOMIC DNA]</scope>
</reference>
<sequence>MPTLGLDVGASKIYYVVLSAKGGPASGRDGEQRLLEAELKIQEQTKEAFFELCRSINEQIKTKGLVIEKAGVGLPGTLKDGIAAKVTNLPALEGLDASSELQKIFAVPVRTVNDAKAFIYAEVTLGAAKGMRNVVGLTLGSGLGGGIVINGDIYLGRGNAGEVSYLAWFDNDQKAEDFVSAKFFKKFGEDPLALRNKAEAGDANAKSAYEEFGRNLGVIIANLVN</sequence>
<dbReference type="STRING" id="1802619.A2797_02250"/>
<proteinExistence type="inferred from homology"/>
<comment type="similarity">
    <text evidence="1">Belongs to the ROK (NagC/XylR) family.</text>
</comment>
<dbReference type="PANTHER" id="PTHR18964:SF149">
    <property type="entry name" value="BIFUNCTIONAL UDP-N-ACETYLGLUCOSAMINE 2-EPIMERASE_N-ACETYLMANNOSAMINE KINASE"/>
    <property type="match status" value="1"/>
</dbReference>
<organism evidence="2 3">
    <name type="scientific">candidate division WWE3 bacterium RIFCSPHIGHO2_01_FULL_48_15</name>
    <dbReference type="NCBI Taxonomy" id="1802619"/>
    <lineage>
        <taxon>Bacteria</taxon>
        <taxon>Katanobacteria</taxon>
    </lineage>
</organism>
<name>A0A1F4VHB9_UNCKA</name>
<evidence type="ECO:0000313" key="2">
    <source>
        <dbReference type="EMBL" id="OGC56153.1"/>
    </source>
</evidence>
<dbReference type="EMBL" id="MEVC01000003">
    <property type="protein sequence ID" value="OGC56153.1"/>
    <property type="molecule type" value="Genomic_DNA"/>
</dbReference>
<comment type="caution">
    <text evidence="2">The sequence shown here is derived from an EMBL/GenBank/DDBJ whole genome shotgun (WGS) entry which is preliminary data.</text>
</comment>
<protein>
    <recommendedName>
        <fullName evidence="4">ROK family protein</fullName>
    </recommendedName>
</protein>
<evidence type="ECO:0000313" key="3">
    <source>
        <dbReference type="Proteomes" id="UP000179005"/>
    </source>
</evidence>
<evidence type="ECO:0008006" key="4">
    <source>
        <dbReference type="Google" id="ProtNLM"/>
    </source>
</evidence>
<dbReference type="InterPro" id="IPR043129">
    <property type="entry name" value="ATPase_NBD"/>
</dbReference>
<dbReference type="Gene3D" id="3.30.420.40">
    <property type="match status" value="2"/>
</dbReference>
<evidence type="ECO:0000256" key="1">
    <source>
        <dbReference type="ARBA" id="ARBA00006479"/>
    </source>
</evidence>
<dbReference type="Proteomes" id="UP000179005">
    <property type="component" value="Unassembled WGS sequence"/>
</dbReference>
<accession>A0A1F4VHB9</accession>
<dbReference type="InterPro" id="IPR000600">
    <property type="entry name" value="ROK"/>
</dbReference>
<dbReference type="AlphaFoldDB" id="A0A1F4VHB9"/>
<feature type="non-terminal residue" evidence="2">
    <location>
        <position position="225"/>
    </location>
</feature>
<gene>
    <name evidence="2" type="ORF">A2797_02250</name>
</gene>
<dbReference type="Pfam" id="PF00480">
    <property type="entry name" value="ROK"/>
    <property type="match status" value="1"/>
</dbReference>